<feature type="region of interest" description="Disordered" evidence="1">
    <location>
        <begin position="225"/>
        <end position="247"/>
    </location>
</feature>
<feature type="compositionally biased region" description="Low complexity" evidence="1">
    <location>
        <begin position="18"/>
        <end position="27"/>
    </location>
</feature>
<comment type="caution">
    <text evidence="3">The sequence shown here is derived from an EMBL/GenBank/DDBJ whole genome shotgun (WGS) entry which is preliminary data.</text>
</comment>
<reference evidence="3 4" key="1">
    <citation type="journal article" date="2020" name="ISME J.">
        <title>Uncovering the hidden diversity of litter-decomposition mechanisms in mushroom-forming fungi.</title>
        <authorList>
            <person name="Floudas D."/>
            <person name="Bentzer J."/>
            <person name="Ahren D."/>
            <person name="Johansson T."/>
            <person name="Persson P."/>
            <person name="Tunlid A."/>
        </authorList>
    </citation>
    <scope>NUCLEOTIDE SEQUENCE [LARGE SCALE GENOMIC DNA]</scope>
    <source>
        <strain evidence="3 4">CBS 175.51</strain>
    </source>
</reference>
<feature type="compositionally biased region" description="Polar residues" evidence="1">
    <location>
        <begin position="496"/>
        <end position="512"/>
    </location>
</feature>
<feature type="compositionally biased region" description="Acidic residues" evidence="1">
    <location>
        <begin position="1260"/>
        <end position="1269"/>
    </location>
</feature>
<evidence type="ECO:0000259" key="2">
    <source>
        <dbReference type="Pfam" id="PF00646"/>
    </source>
</evidence>
<feature type="region of interest" description="Disordered" evidence="1">
    <location>
        <begin position="1246"/>
        <end position="1273"/>
    </location>
</feature>
<feature type="compositionally biased region" description="Acidic residues" evidence="1">
    <location>
        <begin position="183"/>
        <end position="192"/>
    </location>
</feature>
<proteinExistence type="predicted"/>
<feature type="region of interest" description="Disordered" evidence="1">
    <location>
        <begin position="1"/>
        <end position="135"/>
    </location>
</feature>
<evidence type="ECO:0000256" key="1">
    <source>
        <dbReference type="SAM" id="MobiDB-lite"/>
    </source>
</evidence>
<dbReference type="EMBL" id="JAACJK010000171">
    <property type="protein sequence ID" value="KAF5320190.1"/>
    <property type="molecule type" value="Genomic_DNA"/>
</dbReference>
<feature type="region of interest" description="Disordered" evidence="1">
    <location>
        <begin position="1124"/>
        <end position="1147"/>
    </location>
</feature>
<feature type="region of interest" description="Disordered" evidence="1">
    <location>
        <begin position="612"/>
        <end position="633"/>
    </location>
</feature>
<feature type="region of interest" description="Disordered" evidence="1">
    <location>
        <begin position="957"/>
        <end position="1039"/>
    </location>
</feature>
<gene>
    <name evidence="3" type="ORF">D9611_010244</name>
</gene>
<keyword evidence="4" id="KW-1185">Reference proteome</keyword>
<protein>
    <recommendedName>
        <fullName evidence="2">F-box domain-containing protein</fullName>
    </recommendedName>
</protein>
<feature type="region of interest" description="Disordered" evidence="1">
    <location>
        <begin position="176"/>
        <end position="198"/>
    </location>
</feature>
<feature type="region of interest" description="Disordered" evidence="1">
    <location>
        <begin position="496"/>
        <end position="536"/>
    </location>
</feature>
<dbReference type="CDD" id="cd09917">
    <property type="entry name" value="F-box_SF"/>
    <property type="match status" value="1"/>
</dbReference>
<feature type="compositionally biased region" description="Basic residues" evidence="1">
    <location>
        <begin position="56"/>
        <end position="66"/>
    </location>
</feature>
<evidence type="ECO:0000313" key="4">
    <source>
        <dbReference type="Proteomes" id="UP000541558"/>
    </source>
</evidence>
<feature type="domain" description="F-box" evidence="2">
    <location>
        <begin position="314"/>
        <end position="343"/>
    </location>
</feature>
<dbReference type="InterPro" id="IPR001810">
    <property type="entry name" value="F-box_dom"/>
</dbReference>
<dbReference type="OrthoDB" id="3259156at2759"/>
<feature type="compositionally biased region" description="Low complexity" evidence="1">
    <location>
        <begin position="810"/>
        <end position="819"/>
    </location>
</feature>
<feature type="region of interest" description="Disordered" evidence="1">
    <location>
        <begin position="140"/>
        <end position="159"/>
    </location>
</feature>
<feature type="region of interest" description="Disordered" evidence="1">
    <location>
        <begin position="1292"/>
        <end position="1311"/>
    </location>
</feature>
<accession>A0A8H5BBI0</accession>
<organism evidence="3 4">
    <name type="scientific">Ephemerocybe angulata</name>
    <dbReference type="NCBI Taxonomy" id="980116"/>
    <lineage>
        <taxon>Eukaryota</taxon>
        <taxon>Fungi</taxon>
        <taxon>Dikarya</taxon>
        <taxon>Basidiomycota</taxon>
        <taxon>Agaricomycotina</taxon>
        <taxon>Agaricomycetes</taxon>
        <taxon>Agaricomycetidae</taxon>
        <taxon>Agaricales</taxon>
        <taxon>Agaricineae</taxon>
        <taxon>Psathyrellaceae</taxon>
        <taxon>Ephemerocybe</taxon>
    </lineage>
</organism>
<feature type="region of interest" description="Disordered" evidence="1">
    <location>
        <begin position="843"/>
        <end position="869"/>
    </location>
</feature>
<feature type="region of interest" description="Disordered" evidence="1">
    <location>
        <begin position="1079"/>
        <end position="1100"/>
    </location>
</feature>
<name>A0A8H5BBI0_9AGAR</name>
<sequence length="1328" mass="141078">MSFLSRPSLSYAPPPVPGSTSTSSNSVFPPPSPLFQHAAKPLPSLPESGQPERTTSRRLKITRKPVPRLSHDGPVEREQPNNENRHQLKDGSSVGHSEVGGPRSDAGTEPEGGMGGKGRAGQEKLEKDKDKTNIMRRMSSIFRSSKRKAPPSSLALNGSLGRNNVATMFIAEESSIRRRSYDSEEEYNESEDDIRRPSGLGSAVSLEIHPSPSFLQFIASNGPAKAYAKGSPRQGNDGQISSPDELYPRARAVSSPNILRSFSIKAKKSIRKASGARQGKATSPDKELISAVPGTLSPLPPLSKSPATTKPPVRFPIEVLDLVLSYLPRGSIASLSCLSRSFCASGRVHLYNRLDLTELSPLKLRKLLAMLASRPHLTDLVHDCTCRTWPHFFKPTSGHDFSELSHPAAGADEDDEETQLKNQLLTATFTLALQRMSNLTTLVLPAFDASLLAQHTAFGLRSLTFLCTRMNAEETGALFTWLDGQVNVVELRFPNLQDSPSNAATSDNANGGANTGPGSLLKPPEASPWSSPAMGTTPLSPGFPASVLSSPGSGYGALPGGARKSLYVSPTLLPALTTLHATPAILALLQPTTPGASSTLADPRISVFSATSHATNSSSSTTTLSGTQRASRPLHTVRLNINTTLYTGLRPNAVMGGMKGSVKRLGIRFGESVDRRSVEKCLGAVGAILGSKGELGEDGGKGLEGEEGGDGEWKGLEEFEVSFAKEGAIMPSMEETLYKTLQSTLPRYTRLRKLYLNFTSGRAQAQATLTSIAASQQPLHPPPLDAADQMLQTPKLLTTNNSNATPRRPTTASSGKSATSYKSSLSLALELKGEGDESSLLKSEVFKFPKPPRNKGGATQPQKAPKQAPSAYAFAIPGQAVYPSMKVIRGAKDAASEVLEGKLDEQVVEAVETREKKAALGEEEKRVETWRKLCPSLQSLGIGGPMVRLSLAKESSVVVEEGGEETGTTEPSAVGPSGSESTNTVPPSLPPKPDTPTKSATESLAGSSTQLPEMPASYRGSPLPAPTPATAQRATTIPFPKKRATVASLPSDSMADGAIIYSTRPPTAPAYPLRSASLPTPPDSGTTRVREASAIQSGPAAAERKRLESLRALARICARDQRWTPKDAEEEEFYSSDEDGDGLGGSRKQEVRMVEAIKEVLDEGPPEPRDASVAGGSVVGSTLSVKEPEFGAGVNGHRAFPSFSSMGATEGSADYGDAYVSYGYGEGFPNAESTYSYSVRSYTDDGPDLDAASNGMVLEPEGDDPDADDWTTSSVSGFQRADVVVSRYIDSDSEEGYRYDDDETEEGGAGSLDLAEVQAWLPVRKVSA</sequence>
<dbReference type="Proteomes" id="UP000541558">
    <property type="component" value="Unassembled WGS sequence"/>
</dbReference>
<feature type="compositionally biased region" description="Polar residues" evidence="1">
    <location>
        <begin position="233"/>
        <end position="242"/>
    </location>
</feature>
<feature type="region of interest" description="Disordered" evidence="1">
    <location>
        <begin position="797"/>
        <end position="819"/>
    </location>
</feature>
<evidence type="ECO:0000313" key="3">
    <source>
        <dbReference type="EMBL" id="KAF5320190.1"/>
    </source>
</evidence>
<dbReference type="Pfam" id="PF00646">
    <property type="entry name" value="F-box"/>
    <property type="match status" value="1"/>
</dbReference>
<feature type="compositionally biased region" description="Basic and acidic residues" evidence="1">
    <location>
        <begin position="120"/>
        <end position="133"/>
    </location>
</feature>
<feature type="compositionally biased region" description="Low complexity" evidence="1">
    <location>
        <begin position="612"/>
        <end position="627"/>
    </location>
</feature>
<feature type="compositionally biased region" description="Basic and acidic residues" evidence="1">
    <location>
        <begin position="69"/>
        <end position="89"/>
    </location>
</feature>
<feature type="compositionally biased region" description="Low complexity" evidence="1">
    <location>
        <begin position="957"/>
        <end position="970"/>
    </location>
</feature>
<feature type="compositionally biased region" description="Acidic residues" evidence="1">
    <location>
        <begin position="1128"/>
        <end position="1141"/>
    </location>
</feature>
<feature type="compositionally biased region" description="Gly residues" evidence="1">
    <location>
        <begin position="110"/>
        <end position="119"/>
    </location>
</feature>
<feature type="compositionally biased region" description="Polar residues" evidence="1">
    <location>
        <begin position="1000"/>
        <end position="1011"/>
    </location>
</feature>